<name>A0AAQ3T7C7_PASNO</name>
<dbReference type="SUPFAM" id="SSF50630">
    <property type="entry name" value="Acid proteases"/>
    <property type="match status" value="4"/>
</dbReference>
<keyword evidence="6" id="KW-1185">Reference proteome</keyword>
<evidence type="ECO:0000256" key="2">
    <source>
        <dbReference type="ARBA" id="ARBA00022729"/>
    </source>
</evidence>
<dbReference type="InterPro" id="IPR033868">
    <property type="entry name" value="Xylanase_inhibitor_I-like"/>
</dbReference>
<dbReference type="GO" id="GO:0006508">
    <property type="term" value="P:proteolysis"/>
    <property type="evidence" value="ECO:0007669"/>
    <property type="project" value="InterPro"/>
</dbReference>
<protein>
    <recommendedName>
        <fullName evidence="4">Peptidase A1 domain-containing protein</fullName>
    </recommendedName>
</protein>
<dbReference type="EMBL" id="CP144748">
    <property type="protein sequence ID" value="WVZ67520.1"/>
    <property type="molecule type" value="Genomic_DNA"/>
</dbReference>
<sequence length="1681" mass="174398">MAQLKLKPTLLLLAVSLCSCLTALPWCAADGGGGGGGGKPLVTAITKDAATKLYTAPLKDGRPLVLDLSGPLVWSTCEPGHPSYECHHHVCAHAHRYHPPGCARRGHGVPDEDDPFRCKCTAHPYNPFARRSGTGDLTRLTVTANDTDGANPLRPVSFLAVASCAPQTLLAGLPAGAVGVAGLARSRVALPAQVARTQKVARKFALCLPSAGQGVAVFGGGPLFLLPPGRPDVTATLAGTAPLRTNSDLPGYFVSATGIAVNQEHVPVQGPLVVGLCSRIPYTVLRLDVYAPLVKAFDEATAERKRVTPPVAPFELCYDSRELGSTRLGYAVPQVDLMLEGGANWTVFGGNSMVQVNDNTACFGFVKMEESGKGAGYGGAPPAVVIGGFQMENNLLVLDEEKQQLGFSGLLFASTLAAGGDDRSSPSKPIVVRLTKDPSTSLYTISIKDGGAPLLVDLAGPLVWSTCAPGHPSVPSISTECRIANRNNRPPANCVMYENGAGQLQPGSCTANRHCCSAYPYNPVTGQCGRGEATAVPLAANATDGRTPLFPVSFSTFGSCAPGELLASLPSGAVGVAGLSRLPLSLPSQVASALNLPRQFALCLPTGGGRSGAAIFGGGPFQLLAAPPVDVADGVLDHPLPLLKNPRNGGAYYIRVTGIVVNNERVPLPPGALDLHARSGTGGVVLSTATPYTTLRPDIYRPLLAAFDAATSGIPRAAPVEPFEMCYQVAALSSTRIGFGVADILLLLDDSGGSSWLLAGNASLVQVNDRTVCFAFLEMGRPSSTVVVPGSPAVIFGGFQMEDHLLMFDLDKEEFGFRGPLPFIRTNCGNFDFSNGLLVLAISLTCLVASSLPPCTLASGGGKPLVTPITKDASTSLYTAPLKDSRPLLLDLSGPLIWSTCDADHPTLQPGAPECFEASRYTRPDCWAYGDSGGGVQRAARGAPLQPRHRPVRVRGPDARHALRERHRRQEPAVPVSFPAVAACAPESLLEKLPPGAAGVAGLARSELALPAQVASTQGVAGTFALCLPSGGGGQGVAIFGGGPLFLLPPWLQAVTSIMTNTTLHRFQDCPEYYIWIKSIDVNQTPVQLGDYAPAPLVVGFSSTTPYTALRSDVYRAFVRAFGDAASGFGMARVAAVAPFELCYNSSALVSSRGGYVVPQIDLVLEDGTRYGVFGANSMVQVGDATACLAFLEMDDPEKLGYKLYGQQAPAVVVGGYQMEDNLLVFDGEKQQLGLSTLLLFRQTTSMSLHGTSLLLPLLVLSQLLLSPPPTTLAAGYQPPPSKPILARLDKDPSTSLYTISIGGAPLVVDLAGPLVWSTTCQPGHRTIPCRSSVCAVANRARPDACARTGSGDDQLLPAGAGSCVCTAHPYNPVTGQCGVGDLTAVPLSANATDGKNPLFPVSFSAFGSCAPAGLLASLPAGAAGVAGLSRQPLSLPSQVASALKVTKEFALCLPSGGGGAAIFGGGPFQLLAAPPVELAAGLRADPVPLARNPMNGAYYLRVTGIAVNQARVPLPRRALALDARRGAGGVALSTVTPYATLRPDVYRPLRAAFDAATSGIARAAPVAPFEMCYQASALSVTRVGFAVANIDLMLAGGRNWTMPGGSSLVQVNDQTVCFAFLEMGPSGTVVPGSPAVILGGFQLEDHLLLFNLEKGTLGFTGPLAGIRTGCSNFNFTMASS</sequence>
<dbReference type="Pfam" id="PF14541">
    <property type="entry name" value="TAXi_C"/>
    <property type="match status" value="4"/>
</dbReference>
<reference evidence="5 6" key="1">
    <citation type="submission" date="2024-02" db="EMBL/GenBank/DDBJ databases">
        <title>High-quality chromosome-scale genome assembly of Pensacola bahiagrass (Paspalum notatum Flugge var. saurae).</title>
        <authorList>
            <person name="Vega J.M."/>
            <person name="Podio M."/>
            <person name="Orjuela J."/>
            <person name="Siena L.A."/>
            <person name="Pessino S.C."/>
            <person name="Combes M.C."/>
            <person name="Mariac C."/>
            <person name="Albertini E."/>
            <person name="Pupilli F."/>
            <person name="Ortiz J.P.A."/>
            <person name="Leblanc O."/>
        </authorList>
    </citation>
    <scope>NUCLEOTIDE SEQUENCE [LARGE SCALE GENOMIC DNA]</scope>
    <source>
        <strain evidence="5">R1</strain>
        <tissue evidence="5">Leaf</tissue>
    </source>
</reference>
<dbReference type="Pfam" id="PF14543">
    <property type="entry name" value="TAXi_N"/>
    <property type="match status" value="4"/>
</dbReference>
<proteinExistence type="inferred from homology"/>
<dbReference type="PANTHER" id="PTHR47965:SF60">
    <property type="entry name" value="CHITINASE CLP"/>
    <property type="match status" value="1"/>
</dbReference>
<dbReference type="FunFam" id="2.40.70.10:FF:000075">
    <property type="entry name" value="Putative xylanase inhibitor"/>
    <property type="match status" value="1"/>
</dbReference>
<gene>
    <name evidence="5" type="ORF">U9M48_016583</name>
</gene>
<dbReference type="InterPro" id="IPR032861">
    <property type="entry name" value="TAXi_N"/>
</dbReference>
<dbReference type="PANTHER" id="PTHR47965">
    <property type="entry name" value="ASPARTYL PROTEASE-RELATED"/>
    <property type="match status" value="1"/>
</dbReference>
<evidence type="ECO:0000256" key="1">
    <source>
        <dbReference type="ARBA" id="ARBA00007447"/>
    </source>
</evidence>
<accession>A0AAQ3T7C7</accession>
<dbReference type="Proteomes" id="UP001341281">
    <property type="component" value="Chromosome 04"/>
</dbReference>
<dbReference type="PROSITE" id="PS51767">
    <property type="entry name" value="PEPTIDASE_A1"/>
    <property type="match status" value="1"/>
</dbReference>
<evidence type="ECO:0000313" key="6">
    <source>
        <dbReference type="Proteomes" id="UP001341281"/>
    </source>
</evidence>
<dbReference type="PROSITE" id="PS51257">
    <property type="entry name" value="PROKAR_LIPOPROTEIN"/>
    <property type="match status" value="1"/>
</dbReference>
<feature type="chain" id="PRO_5042834955" description="Peptidase A1 domain-containing protein" evidence="3">
    <location>
        <begin position="24"/>
        <end position="1681"/>
    </location>
</feature>
<dbReference type="InterPro" id="IPR001461">
    <property type="entry name" value="Aspartic_peptidase_A1"/>
</dbReference>
<feature type="signal peptide" evidence="3">
    <location>
        <begin position="1"/>
        <end position="23"/>
    </location>
</feature>
<evidence type="ECO:0000259" key="4">
    <source>
        <dbReference type="PROSITE" id="PS51767"/>
    </source>
</evidence>
<dbReference type="InterPro" id="IPR032799">
    <property type="entry name" value="TAXi_C"/>
</dbReference>
<feature type="domain" description="Peptidase A1" evidence="4">
    <location>
        <begin position="439"/>
        <end position="818"/>
    </location>
</feature>
<evidence type="ECO:0000256" key="3">
    <source>
        <dbReference type="SAM" id="SignalP"/>
    </source>
</evidence>
<dbReference type="InterPro" id="IPR021109">
    <property type="entry name" value="Peptidase_aspartic_dom_sf"/>
</dbReference>
<dbReference type="Gene3D" id="2.40.70.10">
    <property type="entry name" value="Acid Proteases"/>
    <property type="match status" value="8"/>
</dbReference>
<dbReference type="GO" id="GO:0004190">
    <property type="term" value="F:aspartic-type endopeptidase activity"/>
    <property type="evidence" value="ECO:0007669"/>
    <property type="project" value="InterPro"/>
</dbReference>
<keyword evidence="2 3" id="KW-0732">Signal</keyword>
<evidence type="ECO:0000313" key="5">
    <source>
        <dbReference type="EMBL" id="WVZ67520.1"/>
    </source>
</evidence>
<dbReference type="CDD" id="cd05489">
    <property type="entry name" value="xylanase_inhibitor_I_like"/>
    <property type="match status" value="3"/>
</dbReference>
<comment type="similarity">
    <text evidence="1">Belongs to the peptidase A1 family.</text>
</comment>
<organism evidence="5 6">
    <name type="scientific">Paspalum notatum var. saurae</name>
    <dbReference type="NCBI Taxonomy" id="547442"/>
    <lineage>
        <taxon>Eukaryota</taxon>
        <taxon>Viridiplantae</taxon>
        <taxon>Streptophyta</taxon>
        <taxon>Embryophyta</taxon>
        <taxon>Tracheophyta</taxon>
        <taxon>Spermatophyta</taxon>
        <taxon>Magnoliopsida</taxon>
        <taxon>Liliopsida</taxon>
        <taxon>Poales</taxon>
        <taxon>Poaceae</taxon>
        <taxon>PACMAD clade</taxon>
        <taxon>Panicoideae</taxon>
        <taxon>Andropogonodae</taxon>
        <taxon>Paspaleae</taxon>
        <taxon>Paspalinae</taxon>
        <taxon>Paspalum</taxon>
    </lineage>
</organism>
<dbReference type="FunFam" id="2.40.70.10:FF:000088">
    <property type="entry name" value="Eukaryotic aspartyl protease family protein"/>
    <property type="match status" value="1"/>
</dbReference>
<dbReference type="InterPro" id="IPR033121">
    <property type="entry name" value="PEPTIDASE_A1"/>
</dbReference>